<reference evidence="1 2" key="1">
    <citation type="submission" date="2018-08" db="EMBL/GenBank/DDBJ databases">
        <title>Streptomyces NEAU-D10 sp. nov., a novel Actinomycete isolated from soil.</title>
        <authorList>
            <person name="Jin L."/>
        </authorList>
    </citation>
    <scope>NUCLEOTIDE SEQUENCE [LARGE SCALE GENOMIC DNA]</scope>
    <source>
        <strain evidence="1 2">NEAU-D10</strain>
    </source>
</reference>
<comment type="caution">
    <text evidence="1">The sequence shown here is derived from an EMBL/GenBank/DDBJ whole genome shotgun (WGS) entry which is preliminary data.</text>
</comment>
<dbReference type="EMBL" id="QUAC01000127">
    <property type="protein sequence ID" value="REK89327.1"/>
    <property type="molecule type" value="Genomic_DNA"/>
</dbReference>
<proteinExistence type="predicted"/>
<keyword evidence="2" id="KW-1185">Reference proteome</keyword>
<evidence type="ECO:0000313" key="1">
    <source>
        <dbReference type="EMBL" id="REK89327.1"/>
    </source>
</evidence>
<sequence length="95" mass="10328">MGGRVMVGRATVERSDRYRVRLPAGVGEACGGRLWEGLRWGTVHPWQAGGSRPWVELVATFHAVTRDFMAVCRWAWLLRAAAGGVVRPTAPAAGQ</sequence>
<gene>
    <name evidence="1" type="ORF">DY245_16295</name>
</gene>
<evidence type="ECO:0000313" key="2">
    <source>
        <dbReference type="Proteomes" id="UP000262477"/>
    </source>
</evidence>
<name>A0A371Q3N3_STRIH</name>
<dbReference type="AlphaFoldDB" id="A0A371Q3N3"/>
<organism evidence="1 2">
    <name type="scientific">Streptomyces inhibens</name>
    <dbReference type="NCBI Taxonomy" id="2293571"/>
    <lineage>
        <taxon>Bacteria</taxon>
        <taxon>Bacillati</taxon>
        <taxon>Actinomycetota</taxon>
        <taxon>Actinomycetes</taxon>
        <taxon>Kitasatosporales</taxon>
        <taxon>Streptomycetaceae</taxon>
        <taxon>Streptomyces</taxon>
    </lineage>
</organism>
<accession>A0A371Q3N3</accession>
<protein>
    <submittedName>
        <fullName evidence="1">Uncharacterized protein</fullName>
    </submittedName>
</protein>
<dbReference type="Proteomes" id="UP000262477">
    <property type="component" value="Unassembled WGS sequence"/>
</dbReference>